<evidence type="ECO:0000256" key="2">
    <source>
        <dbReference type="ARBA" id="ARBA00022723"/>
    </source>
</evidence>
<dbReference type="InterPro" id="IPR036188">
    <property type="entry name" value="FAD/NAD-bd_sf"/>
</dbReference>
<keyword evidence="2" id="KW-0479">Metal-binding</keyword>
<evidence type="ECO:0000313" key="6">
    <source>
        <dbReference type="EMBL" id="GAA0877094.1"/>
    </source>
</evidence>
<gene>
    <name evidence="6" type="ORF">GCM10009119_00620</name>
</gene>
<evidence type="ECO:0000256" key="5">
    <source>
        <dbReference type="ARBA" id="ARBA00023014"/>
    </source>
</evidence>
<reference evidence="7" key="1">
    <citation type="journal article" date="2019" name="Int. J. Syst. Evol. Microbiol.">
        <title>The Global Catalogue of Microorganisms (GCM) 10K type strain sequencing project: providing services to taxonomists for standard genome sequencing and annotation.</title>
        <authorList>
            <consortium name="The Broad Institute Genomics Platform"/>
            <consortium name="The Broad Institute Genome Sequencing Center for Infectious Disease"/>
            <person name="Wu L."/>
            <person name="Ma J."/>
        </authorList>
    </citation>
    <scope>NUCLEOTIDE SEQUENCE [LARGE SCALE GENOMIC DNA]</scope>
    <source>
        <strain evidence="7">JCM 16112</strain>
    </source>
</reference>
<keyword evidence="1" id="KW-0004">4Fe-4S</keyword>
<organism evidence="6 7">
    <name type="scientific">Algoriphagus jejuensis</name>
    <dbReference type="NCBI Taxonomy" id="419934"/>
    <lineage>
        <taxon>Bacteria</taxon>
        <taxon>Pseudomonadati</taxon>
        <taxon>Bacteroidota</taxon>
        <taxon>Cytophagia</taxon>
        <taxon>Cytophagales</taxon>
        <taxon>Cyclobacteriaceae</taxon>
        <taxon>Algoriphagus</taxon>
    </lineage>
</organism>
<keyword evidence="4" id="KW-0408">Iron</keyword>
<accession>A0ABP3Y8D3</accession>
<evidence type="ECO:0000256" key="4">
    <source>
        <dbReference type="ARBA" id="ARBA00023004"/>
    </source>
</evidence>
<dbReference type="Gene3D" id="3.50.50.60">
    <property type="entry name" value="FAD/NAD(P)-binding domain"/>
    <property type="match status" value="1"/>
</dbReference>
<proteinExistence type="predicted"/>
<keyword evidence="7" id="KW-1185">Reference proteome</keyword>
<dbReference type="PANTHER" id="PTHR43498">
    <property type="entry name" value="FERREDOXIN:COB-COM HETERODISULFIDE REDUCTASE SUBUNIT A"/>
    <property type="match status" value="1"/>
</dbReference>
<name>A0ABP3Y8D3_9BACT</name>
<dbReference type="RefSeq" id="WP_343847785.1">
    <property type="nucleotide sequence ID" value="NZ_BAAAFI010000001.1"/>
</dbReference>
<dbReference type="InterPro" id="IPR039650">
    <property type="entry name" value="HdrA-like"/>
</dbReference>
<keyword evidence="5" id="KW-0411">Iron-sulfur</keyword>
<evidence type="ECO:0000256" key="1">
    <source>
        <dbReference type="ARBA" id="ARBA00022485"/>
    </source>
</evidence>
<evidence type="ECO:0000313" key="7">
    <source>
        <dbReference type="Proteomes" id="UP001500469"/>
    </source>
</evidence>
<sequence>MGFSTSISRNYQTDILVIGSGSAGSIAAIAAAQGKYKVTLVERYGFAGGTSTQMLDTFYGFFTPSESPRKIVGGLPDLVVNELNKSGDIFLRPNTYGAGTGVNYNPEKLKEIWDRLLLKQGVQLLYHSTLVGVEKTGEVSVCVFFHKGIGFFTITAKRVVDASGDADYCHWAGLPYEKAGESEPAQSMTTTFRMSNVDLDAFEKAGGKKMLQAKMGEAYDSGSHPLPRKEGSAHEMCQAKCISTVAVKVADFDPLDPAGITAAEIEGRKQAFIFEDFFRAEVPGYEDSKIIGLSHQIGVRETRRVFGEYRLTKEDCMEAKQFEDQIFLCGAPIEDHRKGADGSSETFWQYVPNGGSYGVPYRTLIPQQSLNTWVVGRCFSATHDAHASCRSMAQTMSMGQAAGFAAVQSLVRDCDAKSVAIADLQTTLLEVGAVLELPSIVADTSRNGWGNN</sequence>
<keyword evidence="3" id="KW-0560">Oxidoreductase</keyword>
<dbReference type="Pfam" id="PF12831">
    <property type="entry name" value="FAD_oxidored"/>
    <property type="match status" value="1"/>
</dbReference>
<dbReference type="PANTHER" id="PTHR43498:SF1">
    <property type="entry name" value="COB--COM HETERODISULFIDE REDUCTASE IRON-SULFUR SUBUNIT A"/>
    <property type="match status" value="1"/>
</dbReference>
<dbReference type="SUPFAM" id="SSF51905">
    <property type="entry name" value="FAD/NAD(P)-binding domain"/>
    <property type="match status" value="1"/>
</dbReference>
<evidence type="ECO:0000256" key="3">
    <source>
        <dbReference type="ARBA" id="ARBA00023002"/>
    </source>
</evidence>
<dbReference type="EMBL" id="BAAAFI010000001">
    <property type="protein sequence ID" value="GAA0877094.1"/>
    <property type="molecule type" value="Genomic_DNA"/>
</dbReference>
<comment type="caution">
    <text evidence="6">The sequence shown here is derived from an EMBL/GenBank/DDBJ whole genome shotgun (WGS) entry which is preliminary data.</text>
</comment>
<dbReference type="Proteomes" id="UP001500469">
    <property type="component" value="Unassembled WGS sequence"/>
</dbReference>
<protein>
    <submittedName>
        <fullName evidence="6">FAD-dependent oxidoreductase</fullName>
    </submittedName>
</protein>